<protein>
    <submittedName>
        <fullName evidence="1">Uncharacterized protein</fullName>
    </submittedName>
</protein>
<proteinExistence type="predicted"/>
<dbReference type="AlphaFoldDB" id="A0A2P2Q3H8"/>
<accession>A0A2P2Q3H8</accession>
<reference evidence="1" key="1">
    <citation type="submission" date="2018-02" db="EMBL/GenBank/DDBJ databases">
        <title>Rhizophora mucronata_Transcriptome.</title>
        <authorList>
            <person name="Meera S.P."/>
            <person name="Sreeshan A."/>
            <person name="Augustine A."/>
        </authorList>
    </citation>
    <scope>NUCLEOTIDE SEQUENCE</scope>
    <source>
        <tissue evidence="1">Leaf</tissue>
    </source>
</reference>
<dbReference type="EMBL" id="GGEC01081028">
    <property type="protein sequence ID" value="MBX61512.1"/>
    <property type="molecule type" value="Transcribed_RNA"/>
</dbReference>
<sequence>MYLNQILELVQLSFQITTQDHLQKWPLEISITTCLHGLSAFFQTVRILFTTLHSLVHKLQG</sequence>
<name>A0A2P2Q3H8_RHIMU</name>
<evidence type="ECO:0000313" key="1">
    <source>
        <dbReference type="EMBL" id="MBX61512.1"/>
    </source>
</evidence>
<organism evidence="1">
    <name type="scientific">Rhizophora mucronata</name>
    <name type="common">Asiatic mangrove</name>
    <dbReference type="NCBI Taxonomy" id="61149"/>
    <lineage>
        <taxon>Eukaryota</taxon>
        <taxon>Viridiplantae</taxon>
        <taxon>Streptophyta</taxon>
        <taxon>Embryophyta</taxon>
        <taxon>Tracheophyta</taxon>
        <taxon>Spermatophyta</taxon>
        <taxon>Magnoliopsida</taxon>
        <taxon>eudicotyledons</taxon>
        <taxon>Gunneridae</taxon>
        <taxon>Pentapetalae</taxon>
        <taxon>rosids</taxon>
        <taxon>fabids</taxon>
        <taxon>Malpighiales</taxon>
        <taxon>Rhizophoraceae</taxon>
        <taxon>Rhizophora</taxon>
    </lineage>
</organism>